<comment type="caution">
    <text evidence="1">The sequence shown here is derived from an EMBL/GenBank/DDBJ whole genome shotgun (WGS) entry which is preliminary data.</text>
</comment>
<organism evidence="1 2">
    <name type="scientific">Brachionus plicatilis</name>
    <name type="common">Marine rotifer</name>
    <name type="synonym">Brachionus muelleri</name>
    <dbReference type="NCBI Taxonomy" id="10195"/>
    <lineage>
        <taxon>Eukaryota</taxon>
        <taxon>Metazoa</taxon>
        <taxon>Spiralia</taxon>
        <taxon>Gnathifera</taxon>
        <taxon>Rotifera</taxon>
        <taxon>Eurotatoria</taxon>
        <taxon>Monogononta</taxon>
        <taxon>Pseudotrocha</taxon>
        <taxon>Ploima</taxon>
        <taxon>Brachionidae</taxon>
        <taxon>Brachionus</taxon>
    </lineage>
</organism>
<proteinExistence type="predicted"/>
<dbReference type="Proteomes" id="UP000276133">
    <property type="component" value="Unassembled WGS sequence"/>
</dbReference>
<protein>
    <submittedName>
        <fullName evidence="1">Uncharacterized protein</fullName>
    </submittedName>
</protein>
<reference evidence="1 2" key="1">
    <citation type="journal article" date="2018" name="Sci. Rep.">
        <title>Genomic signatures of local adaptation to the degree of environmental predictability in rotifers.</title>
        <authorList>
            <person name="Franch-Gras L."/>
            <person name="Hahn C."/>
            <person name="Garcia-Roger E.M."/>
            <person name="Carmona M.J."/>
            <person name="Serra M."/>
            <person name="Gomez A."/>
        </authorList>
    </citation>
    <scope>NUCLEOTIDE SEQUENCE [LARGE SCALE GENOMIC DNA]</scope>
    <source>
        <strain evidence="1">HYR1</strain>
    </source>
</reference>
<evidence type="ECO:0000313" key="1">
    <source>
        <dbReference type="EMBL" id="RNA07490.1"/>
    </source>
</evidence>
<dbReference type="EMBL" id="REGN01007021">
    <property type="protein sequence ID" value="RNA07490.1"/>
    <property type="molecule type" value="Genomic_DNA"/>
</dbReference>
<sequence length="65" mass="7911">MNAEKFIDFKFEELIVRLSIDKKVIIIINSQLLKKEIFIFSLKNVTIYFLNYVGRKYYNTMQHTF</sequence>
<evidence type="ECO:0000313" key="2">
    <source>
        <dbReference type="Proteomes" id="UP000276133"/>
    </source>
</evidence>
<accession>A0A3M7Q7V7</accession>
<keyword evidence="2" id="KW-1185">Reference proteome</keyword>
<dbReference type="AlphaFoldDB" id="A0A3M7Q7V7"/>
<name>A0A3M7Q7V7_BRAPC</name>
<gene>
    <name evidence="1" type="ORF">BpHYR1_039811</name>
</gene>